<keyword evidence="5 9" id="KW-0274">FAD</keyword>
<evidence type="ECO:0000256" key="6">
    <source>
        <dbReference type="ARBA" id="ARBA00023002"/>
    </source>
</evidence>
<dbReference type="PANTHER" id="PTHR45754:SF3">
    <property type="entry name" value="METHYLENETETRAHYDROFOLATE REDUCTASE (NADPH)"/>
    <property type="match status" value="1"/>
</dbReference>
<sequence>MNDLMRLTTAEEIGRSCAALAAPRYELLPLKGMQEAARSLPPGAVVTMTCSPRHGLERTLEAAEWLVGAGFQAVPHIAARLVRDPAHLRRLVERMLAAGIDDCFVVGGDADRPAGEYPGGVELLEAMAAMSPRPARLGVPAYPEGHHRFDDPDLQRVLDAKAALADYVVTQMCFEPSTVLAWLERQRRSGMTLPVYAGIPGVLDRTRLLSVAMRLGLGASTRVLSRRKGLVGRLLQSDLYRPDDLLQGLFPALGDGGIAGLHVYTFNQAAATRAWLAAHHAAHCRRHGLEGPEMSEAATVEQPG</sequence>
<comment type="cofactor">
    <cofactor evidence="1 9">
        <name>FAD</name>
        <dbReference type="ChEBI" id="CHEBI:57692"/>
    </cofactor>
</comment>
<keyword evidence="6 9" id="KW-0560">Oxidoreductase</keyword>
<comment type="catalytic activity">
    <reaction evidence="8">
        <text>(6S)-5-methyl-5,6,7,8-tetrahydrofolate + NAD(+) = (6R)-5,10-methylene-5,6,7,8-tetrahydrofolate + NADH + H(+)</text>
        <dbReference type="Rhea" id="RHEA:19821"/>
        <dbReference type="ChEBI" id="CHEBI:15378"/>
        <dbReference type="ChEBI" id="CHEBI:15636"/>
        <dbReference type="ChEBI" id="CHEBI:18608"/>
        <dbReference type="ChEBI" id="CHEBI:57540"/>
        <dbReference type="ChEBI" id="CHEBI:57945"/>
        <dbReference type="EC" id="1.5.1.54"/>
    </reaction>
    <physiologicalReaction direction="right-to-left" evidence="8">
        <dbReference type="Rhea" id="RHEA:19823"/>
    </physiologicalReaction>
</comment>
<evidence type="ECO:0000256" key="1">
    <source>
        <dbReference type="ARBA" id="ARBA00001974"/>
    </source>
</evidence>
<evidence type="ECO:0000256" key="7">
    <source>
        <dbReference type="ARBA" id="ARBA00034478"/>
    </source>
</evidence>
<evidence type="ECO:0000256" key="9">
    <source>
        <dbReference type="RuleBase" id="RU003862"/>
    </source>
</evidence>
<dbReference type="SUPFAM" id="SSF51730">
    <property type="entry name" value="FAD-linked oxidoreductase"/>
    <property type="match status" value="1"/>
</dbReference>
<proteinExistence type="inferred from homology"/>
<gene>
    <name evidence="10" type="ORF">MKP05_00485</name>
</gene>
<evidence type="ECO:0000313" key="10">
    <source>
        <dbReference type="EMBL" id="MCH4561602.1"/>
    </source>
</evidence>
<comment type="pathway">
    <text evidence="7">Amino-acid biosynthesis; L-methionine biosynthesis via de novo pathway.</text>
</comment>
<dbReference type="Proteomes" id="UP001202117">
    <property type="component" value="Unassembled WGS sequence"/>
</dbReference>
<evidence type="ECO:0000256" key="8">
    <source>
        <dbReference type="ARBA" id="ARBA00048628"/>
    </source>
</evidence>
<name>A0ABS9RNQ9_9GAMM</name>
<dbReference type="EMBL" id="JAKVPY010000001">
    <property type="protein sequence ID" value="MCH4561602.1"/>
    <property type="molecule type" value="Genomic_DNA"/>
</dbReference>
<dbReference type="InterPro" id="IPR003171">
    <property type="entry name" value="Mehydrof_redctse-like"/>
</dbReference>
<dbReference type="RefSeq" id="WP_240566589.1">
    <property type="nucleotide sequence ID" value="NZ_JAKVPY010000001.1"/>
</dbReference>
<dbReference type="Gene3D" id="3.20.20.220">
    <property type="match status" value="1"/>
</dbReference>
<evidence type="ECO:0000256" key="4">
    <source>
        <dbReference type="ARBA" id="ARBA00022630"/>
    </source>
</evidence>
<comment type="similarity">
    <text evidence="3 9">Belongs to the methylenetetrahydrofolate reductase family.</text>
</comment>
<evidence type="ECO:0000256" key="3">
    <source>
        <dbReference type="ARBA" id="ARBA00006743"/>
    </source>
</evidence>
<dbReference type="GO" id="GO:0004489">
    <property type="term" value="F:methylenetetrahydrofolate reductase [NAD(P)H] activity"/>
    <property type="evidence" value="ECO:0007669"/>
    <property type="project" value="UniProtKB-EC"/>
</dbReference>
<keyword evidence="11" id="KW-1185">Reference proteome</keyword>
<comment type="pathway">
    <text evidence="2 9">One-carbon metabolism; tetrahydrofolate interconversion.</text>
</comment>
<evidence type="ECO:0000313" key="11">
    <source>
        <dbReference type="Proteomes" id="UP001202117"/>
    </source>
</evidence>
<reference evidence="10 11" key="1">
    <citation type="submission" date="2022-02" db="EMBL/GenBank/DDBJ databases">
        <title>Halomonas fukangensis sp. nov., a halophilic bacterium isolated from a bulk soil of Kalidium foliatum at Fukang.</title>
        <authorList>
            <person name="Huang Y."/>
        </authorList>
    </citation>
    <scope>NUCLEOTIDE SEQUENCE [LARGE SCALE GENOMIC DNA]</scope>
    <source>
        <strain evidence="10 11">EGI 63088</strain>
    </source>
</reference>
<evidence type="ECO:0000256" key="2">
    <source>
        <dbReference type="ARBA" id="ARBA00004777"/>
    </source>
</evidence>
<evidence type="ECO:0000256" key="5">
    <source>
        <dbReference type="ARBA" id="ARBA00022827"/>
    </source>
</evidence>
<keyword evidence="4 9" id="KW-0285">Flavoprotein</keyword>
<comment type="caution">
    <text evidence="10">The sequence shown here is derived from an EMBL/GenBank/DDBJ whole genome shotgun (WGS) entry which is preliminary data.</text>
</comment>
<dbReference type="PANTHER" id="PTHR45754">
    <property type="entry name" value="METHYLENETETRAHYDROFOLATE REDUCTASE"/>
    <property type="match status" value="1"/>
</dbReference>
<dbReference type="Pfam" id="PF02219">
    <property type="entry name" value="MTHFR"/>
    <property type="match status" value="1"/>
</dbReference>
<accession>A0ABS9RNQ9</accession>
<dbReference type="InterPro" id="IPR029041">
    <property type="entry name" value="FAD-linked_oxidoreductase-like"/>
</dbReference>
<organism evidence="10 11">
    <name type="scientific">Halomonas flagellata</name>
    <dbReference type="NCBI Taxonomy" id="2920385"/>
    <lineage>
        <taxon>Bacteria</taxon>
        <taxon>Pseudomonadati</taxon>
        <taxon>Pseudomonadota</taxon>
        <taxon>Gammaproteobacteria</taxon>
        <taxon>Oceanospirillales</taxon>
        <taxon>Halomonadaceae</taxon>
        <taxon>Halomonas</taxon>
    </lineage>
</organism>
<protein>
    <recommendedName>
        <fullName evidence="9">Methylenetetrahydrofolate reductase</fullName>
    </recommendedName>
</protein>